<evidence type="ECO:0008006" key="4">
    <source>
        <dbReference type="Google" id="ProtNLM"/>
    </source>
</evidence>
<evidence type="ECO:0000313" key="3">
    <source>
        <dbReference type="Proteomes" id="UP000774570"/>
    </source>
</evidence>
<name>A0ABS7FTI3_9ACTN</name>
<feature type="compositionally biased region" description="Pro residues" evidence="1">
    <location>
        <begin position="74"/>
        <end position="84"/>
    </location>
</feature>
<dbReference type="EMBL" id="JAIBOA010000008">
    <property type="protein sequence ID" value="MBW8483718.1"/>
    <property type="molecule type" value="Genomic_DNA"/>
</dbReference>
<sequence length="168" mass="17224">MSYVAPWAGATLLAVALSWLGVRDVVRGAVSDQAPAPVTAPAIHSSPPASPPAGAATVPPRSPAAPGGATIAPAPRPSPRPPGRGGPAEAAPREPVNVHSYAVRGGRTALSVAPDRVWLVSAMPSPGYEVRVSQATGWLRVDFTGGERTSSVIATFHDHAPDVQVYEY</sequence>
<accession>A0ABS7FTI3</accession>
<protein>
    <recommendedName>
        <fullName evidence="4">SH3 domain-containing protein</fullName>
    </recommendedName>
</protein>
<evidence type="ECO:0000313" key="2">
    <source>
        <dbReference type="EMBL" id="MBW8483718.1"/>
    </source>
</evidence>
<dbReference type="Proteomes" id="UP000774570">
    <property type="component" value="Unassembled WGS sequence"/>
</dbReference>
<proteinExistence type="predicted"/>
<reference evidence="2 3" key="1">
    <citation type="submission" date="2021-07" db="EMBL/GenBank/DDBJ databases">
        <title>Actinomadura sp. PM05-2 isolated from lichen.</title>
        <authorList>
            <person name="Somphong A."/>
            <person name="Phongsopitanun W."/>
            <person name="Tanasupawat S."/>
            <person name="Peongsungnone V."/>
        </authorList>
    </citation>
    <scope>NUCLEOTIDE SEQUENCE [LARGE SCALE GENOMIC DNA]</scope>
    <source>
        <strain evidence="2 3">PM05-2</strain>
    </source>
</reference>
<feature type="region of interest" description="Disordered" evidence="1">
    <location>
        <begin position="37"/>
        <end position="94"/>
    </location>
</feature>
<organism evidence="2 3">
    <name type="scientific">Actinomadura parmotrematis</name>
    <dbReference type="NCBI Taxonomy" id="2864039"/>
    <lineage>
        <taxon>Bacteria</taxon>
        <taxon>Bacillati</taxon>
        <taxon>Actinomycetota</taxon>
        <taxon>Actinomycetes</taxon>
        <taxon>Streptosporangiales</taxon>
        <taxon>Thermomonosporaceae</taxon>
        <taxon>Actinomadura</taxon>
    </lineage>
</organism>
<comment type="caution">
    <text evidence="2">The sequence shown here is derived from an EMBL/GenBank/DDBJ whole genome shotgun (WGS) entry which is preliminary data.</text>
</comment>
<evidence type="ECO:0000256" key="1">
    <source>
        <dbReference type="SAM" id="MobiDB-lite"/>
    </source>
</evidence>
<dbReference type="RefSeq" id="WP_220166931.1">
    <property type="nucleotide sequence ID" value="NZ_JAIBOA010000008.1"/>
</dbReference>
<feature type="compositionally biased region" description="Low complexity" evidence="1">
    <location>
        <begin position="40"/>
        <end position="73"/>
    </location>
</feature>
<keyword evidence="3" id="KW-1185">Reference proteome</keyword>
<gene>
    <name evidence="2" type="ORF">K1Y72_15125</name>
</gene>